<feature type="transmembrane region" description="Helical" evidence="7">
    <location>
        <begin position="648"/>
        <end position="670"/>
    </location>
</feature>
<dbReference type="GO" id="GO:0016020">
    <property type="term" value="C:membrane"/>
    <property type="evidence" value="ECO:0007669"/>
    <property type="project" value="UniProtKB-SubCell"/>
</dbReference>
<evidence type="ECO:0000256" key="1">
    <source>
        <dbReference type="ARBA" id="ARBA00004141"/>
    </source>
</evidence>
<name>A0A507FDD1_9FUNG</name>
<feature type="transmembrane region" description="Helical" evidence="7">
    <location>
        <begin position="491"/>
        <end position="511"/>
    </location>
</feature>
<evidence type="ECO:0000256" key="5">
    <source>
        <dbReference type="ARBA" id="ARBA00023170"/>
    </source>
</evidence>
<keyword evidence="3 7" id="KW-1133">Transmembrane helix</keyword>
<evidence type="ECO:0000259" key="8">
    <source>
        <dbReference type="PROSITE" id="PS50259"/>
    </source>
</evidence>
<dbReference type="STRING" id="246404.A0A507FDD1"/>
<keyword evidence="6" id="KW-0325">Glycoprotein</keyword>
<keyword evidence="5" id="KW-0675">Receptor</keyword>
<protein>
    <recommendedName>
        <fullName evidence="8">G-protein coupled receptors family 3 profile domain-containing protein</fullName>
    </recommendedName>
</protein>
<dbReference type="Pfam" id="PF01094">
    <property type="entry name" value="ANF_receptor"/>
    <property type="match status" value="1"/>
</dbReference>
<evidence type="ECO:0000256" key="7">
    <source>
        <dbReference type="SAM" id="Phobius"/>
    </source>
</evidence>
<feature type="transmembrane region" description="Helical" evidence="7">
    <location>
        <begin position="601"/>
        <end position="628"/>
    </location>
</feature>
<proteinExistence type="predicted"/>
<keyword evidence="4 7" id="KW-0472">Membrane</keyword>
<evidence type="ECO:0000256" key="3">
    <source>
        <dbReference type="ARBA" id="ARBA00022989"/>
    </source>
</evidence>
<evidence type="ECO:0000256" key="4">
    <source>
        <dbReference type="ARBA" id="ARBA00023136"/>
    </source>
</evidence>
<dbReference type="SUPFAM" id="SSF53822">
    <property type="entry name" value="Periplasmic binding protein-like I"/>
    <property type="match status" value="1"/>
</dbReference>
<comment type="subcellular location">
    <subcellularLocation>
        <location evidence="1">Membrane</location>
        <topology evidence="1">Multi-pass membrane protein</topology>
    </subcellularLocation>
</comment>
<dbReference type="GO" id="GO:0004930">
    <property type="term" value="F:G protein-coupled receptor activity"/>
    <property type="evidence" value="ECO:0007669"/>
    <property type="project" value="InterPro"/>
</dbReference>
<comment type="caution">
    <text evidence="9">The sequence shown here is derived from an EMBL/GenBank/DDBJ whole genome shotgun (WGS) entry which is preliminary data.</text>
</comment>
<dbReference type="PANTHER" id="PTHR24060">
    <property type="entry name" value="METABOTROPIC GLUTAMATE RECEPTOR"/>
    <property type="match status" value="1"/>
</dbReference>
<evidence type="ECO:0000313" key="10">
    <source>
        <dbReference type="Proteomes" id="UP000320333"/>
    </source>
</evidence>
<organism evidence="9 10">
    <name type="scientific">Chytriomyces confervae</name>
    <dbReference type="NCBI Taxonomy" id="246404"/>
    <lineage>
        <taxon>Eukaryota</taxon>
        <taxon>Fungi</taxon>
        <taxon>Fungi incertae sedis</taxon>
        <taxon>Chytridiomycota</taxon>
        <taxon>Chytridiomycota incertae sedis</taxon>
        <taxon>Chytridiomycetes</taxon>
        <taxon>Chytridiales</taxon>
        <taxon>Chytriomycetaceae</taxon>
        <taxon>Chytriomyces</taxon>
    </lineage>
</organism>
<evidence type="ECO:0000256" key="2">
    <source>
        <dbReference type="ARBA" id="ARBA00022692"/>
    </source>
</evidence>
<dbReference type="PROSITE" id="PS50259">
    <property type="entry name" value="G_PROTEIN_RECEP_F3_4"/>
    <property type="match status" value="1"/>
</dbReference>
<gene>
    <name evidence="9" type="ORF">CcCBS67573_g04595</name>
</gene>
<evidence type="ECO:0000313" key="9">
    <source>
        <dbReference type="EMBL" id="TPX74142.1"/>
    </source>
</evidence>
<dbReference type="Pfam" id="PF00003">
    <property type="entry name" value="7tm_3"/>
    <property type="match status" value="1"/>
</dbReference>
<dbReference type="EMBL" id="QEAP01000142">
    <property type="protein sequence ID" value="TPX74142.1"/>
    <property type="molecule type" value="Genomic_DNA"/>
</dbReference>
<feature type="transmembrane region" description="Helical" evidence="7">
    <location>
        <begin position="682"/>
        <end position="698"/>
    </location>
</feature>
<feature type="transmembrane region" description="Helical" evidence="7">
    <location>
        <begin position="558"/>
        <end position="581"/>
    </location>
</feature>
<sequence>MKATKFNITIASIANYCTIPNMEFNGSLGIEGTFPQAYDSTLLDLYGNSGWAYLGDAGIRAAIDRVNNDPNILPNIHVNLKRFTDCGAYYPEADLEYWGNSAGYASAVTGMEIVYDHTDVIGVIGNEFSSTAAGVVQILGNNKIPYCAASMASPRYSNKDVYPFFWRLFPNSFARGMLLMLQKWKVRRVAIVYQLDQEIGYAEWAYMKILFSESNIQVITSIGMRLDFDSNSADMCKETLLRTDARSATSPFPTFFMHAYLSNTPVGGSRYIVVSGTSQFGSKVVYEIGRRGVFGHKFVWMTFNLVYGMPSLGPDYYQYLEGLVTGGPCIYEDAPNKPEFLKALRNVMNETFELSSALGVWFLGYFDCTMIMLLGLHLLHADPVELSERKAQTFMNYTLFQDLNYFGYTTLGSTKLDSRGDVQMPICFTRFTGINDTYRSFGFSSDDSSSIVTYNEAAPKFYGGASIPPPDGPPITEPEYYSLITGKGQTLLVMSILGISASLFCVGFILYNSKVNEIKASIVPEMVVITIGCLTSYASLLLYISAPTSAICKSRATLPFVSLMLVAIPLLLKNMTIIWLFSKRVIVKARVMSKMKCTAVLCELVILAVDGTMLGLFIVHSKAIVLTVPGNNDSSYFRCSVVSDTNSSLLSALYVFNALIVLLLLAAAYASTRVTVAEYSEVTQLTFIPLILIIAFALEKGIQSYSEDANLDFKIALIHWCLTTAVLYFMIGKRMLVVYRNWRLSAYEKRIAADASQPKQSVAARASLNRCTRVHEHSFIYRRIDKTCTEIPFYVQTSIFQTPLWESGKMTYYALGNKRKWFSINAKQRCYCTVILNTSAVSVVRDSMLLLAALDGSKVFMEFKSREQALAVLDEMVMAVDGSVLSGGSQLSVSRR</sequence>
<dbReference type="OrthoDB" id="5984008at2759"/>
<dbReference type="InterPro" id="IPR017978">
    <property type="entry name" value="GPCR_3_C"/>
</dbReference>
<feature type="domain" description="G-protein coupled receptors family 3 profile" evidence="8">
    <location>
        <begin position="487"/>
        <end position="687"/>
    </location>
</feature>
<feature type="transmembrane region" description="Helical" evidence="7">
    <location>
        <begin position="523"/>
        <end position="546"/>
    </location>
</feature>
<dbReference type="AlphaFoldDB" id="A0A507FDD1"/>
<dbReference type="InterPro" id="IPR000337">
    <property type="entry name" value="GPCR_3"/>
</dbReference>
<keyword evidence="10" id="KW-1185">Reference proteome</keyword>
<accession>A0A507FDD1</accession>
<dbReference type="InterPro" id="IPR050726">
    <property type="entry name" value="mGluR"/>
</dbReference>
<dbReference type="InterPro" id="IPR028082">
    <property type="entry name" value="Peripla_BP_I"/>
</dbReference>
<evidence type="ECO:0000256" key="6">
    <source>
        <dbReference type="ARBA" id="ARBA00023180"/>
    </source>
</evidence>
<reference evidence="9 10" key="1">
    <citation type="journal article" date="2019" name="Sci. Rep.">
        <title>Comparative genomics of chytrid fungi reveal insights into the obligate biotrophic and pathogenic lifestyle of Synchytrium endobioticum.</title>
        <authorList>
            <person name="van de Vossenberg B.T.L.H."/>
            <person name="Warris S."/>
            <person name="Nguyen H.D.T."/>
            <person name="van Gent-Pelzer M.P.E."/>
            <person name="Joly D.L."/>
            <person name="van de Geest H.C."/>
            <person name="Bonants P.J.M."/>
            <person name="Smith D.S."/>
            <person name="Levesque C.A."/>
            <person name="van der Lee T.A.J."/>
        </authorList>
    </citation>
    <scope>NUCLEOTIDE SEQUENCE [LARGE SCALE GENOMIC DNA]</scope>
    <source>
        <strain evidence="9 10">CBS 675.73</strain>
    </source>
</reference>
<keyword evidence="2 7" id="KW-0812">Transmembrane</keyword>
<dbReference type="Proteomes" id="UP000320333">
    <property type="component" value="Unassembled WGS sequence"/>
</dbReference>
<dbReference type="InterPro" id="IPR001828">
    <property type="entry name" value="ANF_lig-bd_rcpt"/>
</dbReference>
<dbReference type="Gene3D" id="3.40.50.2300">
    <property type="match status" value="1"/>
</dbReference>
<dbReference type="PRINTS" id="PR00248">
    <property type="entry name" value="GPCRMGR"/>
</dbReference>
<feature type="transmembrane region" description="Helical" evidence="7">
    <location>
        <begin position="713"/>
        <end position="731"/>
    </location>
</feature>